<organism evidence="1 2">
    <name type="scientific">Spiromyces aspiralis</name>
    <dbReference type="NCBI Taxonomy" id="68401"/>
    <lineage>
        <taxon>Eukaryota</taxon>
        <taxon>Fungi</taxon>
        <taxon>Fungi incertae sedis</taxon>
        <taxon>Zoopagomycota</taxon>
        <taxon>Kickxellomycotina</taxon>
        <taxon>Kickxellomycetes</taxon>
        <taxon>Kickxellales</taxon>
        <taxon>Kickxellaceae</taxon>
        <taxon>Spiromyces</taxon>
    </lineage>
</organism>
<feature type="non-terminal residue" evidence="1">
    <location>
        <position position="107"/>
    </location>
</feature>
<gene>
    <name evidence="1" type="ORF">EV182_008806</name>
</gene>
<reference evidence="1" key="1">
    <citation type="submission" date="2022-06" db="EMBL/GenBank/DDBJ databases">
        <title>Phylogenomic reconstructions and comparative analyses of Kickxellomycotina fungi.</title>
        <authorList>
            <person name="Reynolds N.K."/>
            <person name="Stajich J.E."/>
            <person name="Barry K."/>
            <person name="Grigoriev I.V."/>
            <person name="Crous P."/>
            <person name="Smith M.E."/>
        </authorList>
    </citation>
    <scope>NUCLEOTIDE SEQUENCE</scope>
    <source>
        <strain evidence="1">RSA 2271</strain>
    </source>
</reference>
<evidence type="ECO:0000313" key="2">
    <source>
        <dbReference type="Proteomes" id="UP001145114"/>
    </source>
</evidence>
<proteinExistence type="predicted"/>
<evidence type="ECO:0000313" key="1">
    <source>
        <dbReference type="EMBL" id="KAJ1669339.1"/>
    </source>
</evidence>
<comment type="caution">
    <text evidence="1">The sequence shown here is derived from an EMBL/GenBank/DDBJ whole genome shotgun (WGS) entry which is preliminary data.</text>
</comment>
<protein>
    <submittedName>
        <fullName evidence="1">Uncharacterized protein</fullName>
    </submittedName>
</protein>
<keyword evidence="2" id="KW-1185">Reference proteome</keyword>
<accession>A0ACC1HBC8</accession>
<sequence length="107" mass="11942">MPEISEYVSDSSASTPFIDTGEIQDCVVEEASVLGDNGMCTKCQHSYTEHQHNKLIMNIRKQFWQMVPMREFSWIADDEGVGDTADVGNADPCAQEQLPIKPEPPPK</sequence>
<dbReference type="EMBL" id="JAMZIH010010001">
    <property type="protein sequence ID" value="KAJ1669339.1"/>
    <property type="molecule type" value="Genomic_DNA"/>
</dbReference>
<dbReference type="Proteomes" id="UP001145114">
    <property type="component" value="Unassembled WGS sequence"/>
</dbReference>
<name>A0ACC1HBC8_9FUNG</name>